<keyword evidence="15" id="KW-0456">Lyase</keyword>
<dbReference type="InterPro" id="IPR020629">
    <property type="entry name" value="FPG_Glyclase"/>
</dbReference>
<evidence type="ECO:0000256" key="13">
    <source>
        <dbReference type="ARBA" id="ARBA00023125"/>
    </source>
</evidence>
<dbReference type="NCBIfam" id="NF002211">
    <property type="entry name" value="PRK01103.1"/>
    <property type="match status" value="1"/>
</dbReference>
<dbReference type="PANTHER" id="PTHR22993:SF9">
    <property type="entry name" value="FORMAMIDOPYRIMIDINE-DNA GLYCOSYLASE"/>
    <property type="match status" value="1"/>
</dbReference>
<dbReference type="OrthoDB" id="9800855at2"/>
<comment type="similarity">
    <text evidence="3">Belongs to the FPG family.</text>
</comment>
<evidence type="ECO:0000256" key="12">
    <source>
        <dbReference type="ARBA" id="ARBA00022833"/>
    </source>
</evidence>
<dbReference type="PANTHER" id="PTHR22993">
    <property type="entry name" value="FORMAMIDOPYRIMIDINE-DNA GLYCOSYLASE"/>
    <property type="match status" value="1"/>
</dbReference>
<evidence type="ECO:0000313" key="24">
    <source>
        <dbReference type="Proteomes" id="UP000239047"/>
    </source>
</evidence>
<evidence type="ECO:0000259" key="22">
    <source>
        <dbReference type="PROSITE" id="PS51068"/>
    </source>
</evidence>
<evidence type="ECO:0000256" key="9">
    <source>
        <dbReference type="ARBA" id="ARBA00022763"/>
    </source>
</evidence>
<dbReference type="CDD" id="cd08966">
    <property type="entry name" value="EcFpg-like_N"/>
    <property type="match status" value="1"/>
</dbReference>
<gene>
    <name evidence="23" type="ORF">C4B60_06015</name>
</gene>
<dbReference type="GO" id="GO:0008270">
    <property type="term" value="F:zinc ion binding"/>
    <property type="evidence" value="ECO:0007669"/>
    <property type="project" value="UniProtKB-KW"/>
</dbReference>
<accession>A0A2S5GFB7</accession>
<dbReference type="InterPro" id="IPR000214">
    <property type="entry name" value="Znf_DNA_glyclase/AP_lyase"/>
</dbReference>
<dbReference type="GO" id="GO:0003690">
    <property type="term" value="F:double-stranded DNA binding"/>
    <property type="evidence" value="ECO:0007669"/>
    <property type="project" value="UniProtKB-ARBA"/>
</dbReference>
<dbReference type="Pfam" id="PF01149">
    <property type="entry name" value="Fapy_DNA_glyco"/>
    <property type="match status" value="1"/>
</dbReference>
<dbReference type="SMART" id="SM00898">
    <property type="entry name" value="Fapy_DNA_glyco"/>
    <property type="match status" value="1"/>
</dbReference>
<keyword evidence="16" id="KW-0511">Multifunctional enzyme</keyword>
<keyword evidence="24" id="KW-1185">Reference proteome</keyword>
<keyword evidence="12" id="KW-0862">Zinc</keyword>
<comment type="catalytic activity">
    <reaction evidence="1">
        <text>Hydrolysis of DNA containing ring-opened 7-methylguanine residues, releasing 2,6-diamino-4-hydroxy-5-(N-methyl)formamidopyrimidine.</text>
        <dbReference type="EC" id="3.2.2.23"/>
    </reaction>
</comment>
<evidence type="ECO:0000256" key="3">
    <source>
        <dbReference type="ARBA" id="ARBA00009409"/>
    </source>
</evidence>
<evidence type="ECO:0000256" key="11">
    <source>
        <dbReference type="ARBA" id="ARBA00022801"/>
    </source>
</evidence>
<dbReference type="Gene3D" id="1.10.8.50">
    <property type="match status" value="1"/>
</dbReference>
<dbReference type="Gene3D" id="3.20.190.10">
    <property type="entry name" value="MutM-like, N-terminal"/>
    <property type="match status" value="1"/>
</dbReference>
<dbReference type="EC" id="3.2.2.23" evidence="5"/>
<keyword evidence="10 20" id="KW-0863">Zinc-finger</keyword>
<evidence type="ECO:0000256" key="5">
    <source>
        <dbReference type="ARBA" id="ARBA00012024"/>
    </source>
</evidence>
<dbReference type="InterPro" id="IPR010663">
    <property type="entry name" value="Znf_FPG/IleRS"/>
</dbReference>
<name>A0A2S5GFB7_9BACL</name>
<dbReference type="EC" id="4.2.99.18" evidence="6"/>
<dbReference type="PROSITE" id="PS51068">
    <property type="entry name" value="FPG_CAT"/>
    <property type="match status" value="1"/>
</dbReference>
<proteinExistence type="inferred from homology"/>
<dbReference type="SMART" id="SM01232">
    <property type="entry name" value="H2TH"/>
    <property type="match status" value="1"/>
</dbReference>
<dbReference type="EMBL" id="PREZ01000002">
    <property type="protein sequence ID" value="PPA71611.1"/>
    <property type="molecule type" value="Genomic_DNA"/>
</dbReference>
<evidence type="ECO:0000256" key="8">
    <source>
        <dbReference type="ARBA" id="ARBA00022723"/>
    </source>
</evidence>
<dbReference type="PROSITE" id="PS51066">
    <property type="entry name" value="ZF_FPG_2"/>
    <property type="match status" value="1"/>
</dbReference>
<dbReference type="InterPro" id="IPR015887">
    <property type="entry name" value="DNA_glyclase_Znf_dom_DNA_BS"/>
</dbReference>
<keyword evidence="17" id="KW-0326">Glycosidase</keyword>
<dbReference type="SUPFAM" id="SSF46946">
    <property type="entry name" value="S13-like H2TH domain"/>
    <property type="match status" value="1"/>
</dbReference>
<comment type="catalytic activity">
    <reaction evidence="19">
        <text>2'-deoxyribonucleotide-(2'-deoxyribose 5'-phosphate)-2'-deoxyribonucleotide-DNA = a 3'-end 2'-deoxyribonucleotide-(2,3-dehydro-2,3-deoxyribose 5'-phosphate)-DNA + a 5'-end 5'-phospho-2'-deoxyribonucleoside-DNA + H(+)</text>
        <dbReference type="Rhea" id="RHEA:66592"/>
        <dbReference type="Rhea" id="RHEA-COMP:13180"/>
        <dbReference type="Rhea" id="RHEA-COMP:16897"/>
        <dbReference type="Rhea" id="RHEA-COMP:17067"/>
        <dbReference type="ChEBI" id="CHEBI:15378"/>
        <dbReference type="ChEBI" id="CHEBI:136412"/>
        <dbReference type="ChEBI" id="CHEBI:157695"/>
        <dbReference type="ChEBI" id="CHEBI:167181"/>
        <dbReference type="EC" id="4.2.99.18"/>
    </reaction>
</comment>
<reference evidence="23 24" key="1">
    <citation type="submission" date="2018-02" db="EMBL/GenBank/DDBJ databases">
        <title>Jeotgalibacillus proteolyticum sp. nov. a protease producing bacterium isolated from ocean sediments of Laizhou Bay.</title>
        <authorList>
            <person name="Li Y."/>
        </authorList>
    </citation>
    <scope>NUCLEOTIDE SEQUENCE [LARGE SCALE GENOMIC DNA]</scope>
    <source>
        <strain evidence="23 24">22-7</strain>
    </source>
</reference>
<dbReference type="AlphaFoldDB" id="A0A2S5GFB7"/>
<evidence type="ECO:0000259" key="21">
    <source>
        <dbReference type="PROSITE" id="PS51066"/>
    </source>
</evidence>
<feature type="domain" description="Formamidopyrimidine-DNA glycosylase catalytic" evidence="22">
    <location>
        <begin position="2"/>
        <end position="133"/>
    </location>
</feature>
<evidence type="ECO:0000256" key="1">
    <source>
        <dbReference type="ARBA" id="ARBA00001668"/>
    </source>
</evidence>
<dbReference type="InterPro" id="IPR010979">
    <property type="entry name" value="Ribosomal_uS13-like_H2TH"/>
</dbReference>
<dbReference type="Pfam" id="PF06827">
    <property type="entry name" value="zf-FPG_IleRS"/>
    <property type="match status" value="1"/>
</dbReference>
<feature type="domain" description="FPG-type" evidence="21">
    <location>
        <begin position="258"/>
        <end position="290"/>
    </location>
</feature>
<dbReference type="SUPFAM" id="SSF81624">
    <property type="entry name" value="N-terminal domain of MutM-like DNA repair proteins"/>
    <property type="match status" value="1"/>
</dbReference>
<dbReference type="Proteomes" id="UP000239047">
    <property type="component" value="Unassembled WGS sequence"/>
</dbReference>
<evidence type="ECO:0000256" key="15">
    <source>
        <dbReference type="ARBA" id="ARBA00023239"/>
    </source>
</evidence>
<dbReference type="Pfam" id="PF06831">
    <property type="entry name" value="H2TH"/>
    <property type="match status" value="1"/>
</dbReference>
<comment type="cofactor">
    <cofactor evidence="2">
        <name>Zn(2+)</name>
        <dbReference type="ChEBI" id="CHEBI:29105"/>
    </cofactor>
</comment>
<evidence type="ECO:0000256" key="18">
    <source>
        <dbReference type="ARBA" id="ARBA00030638"/>
    </source>
</evidence>
<dbReference type="InterPro" id="IPR015886">
    <property type="entry name" value="H2TH_FPG"/>
</dbReference>
<sequence length="290" mass="32676">MPELPEVEHVKRGLEPYITGEKIVSAEFSETVHRSHSQGKQAVLKGMKLEDFSQQVTGFTITNLLRRSKYLLFEMEKEERSSFLLSHLGMSGAWFAVDSVEQIVEGKFRNHIHVIFTLESGRLLIYSDIRRFGELRYLEKLQDHPPLLAIGTEPFDEKAEELFLAALNLPKFTKKPIKEVIMNHQVIAGCGNIYATEALFRSQIHPKRAVGRMSLAKRTELFKEIVEVLKEGIDAGGSSISDYRNVNGEAGSMQERLQMYGKKVCPSCGAAVKQAVIGGRNSHYCSSCQR</sequence>
<dbReference type="GO" id="GO:0140078">
    <property type="term" value="F:class I DNA-(apurinic or apyrimidinic site) endonuclease activity"/>
    <property type="evidence" value="ECO:0007669"/>
    <property type="project" value="UniProtKB-EC"/>
</dbReference>
<dbReference type="GO" id="GO:0006284">
    <property type="term" value="P:base-excision repair"/>
    <property type="evidence" value="ECO:0007669"/>
    <property type="project" value="InterPro"/>
</dbReference>
<evidence type="ECO:0000313" key="23">
    <source>
        <dbReference type="EMBL" id="PPA71611.1"/>
    </source>
</evidence>
<comment type="subunit">
    <text evidence="4">Monomer.</text>
</comment>
<dbReference type="GO" id="GO:0003684">
    <property type="term" value="F:damaged DNA binding"/>
    <property type="evidence" value="ECO:0007669"/>
    <property type="project" value="InterPro"/>
</dbReference>
<evidence type="ECO:0000256" key="19">
    <source>
        <dbReference type="ARBA" id="ARBA00044632"/>
    </source>
</evidence>
<dbReference type="PROSITE" id="PS01242">
    <property type="entry name" value="ZF_FPG_1"/>
    <property type="match status" value="1"/>
</dbReference>
<dbReference type="RefSeq" id="WP_104057100.1">
    <property type="nucleotide sequence ID" value="NZ_PREZ01000002.1"/>
</dbReference>
<keyword evidence="8" id="KW-0479">Metal-binding</keyword>
<dbReference type="InterPro" id="IPR035937">
    <property type="entry name" value="FPG_N"/>
</dbReference>
<organism evidence="23 24">
    <name type="scientific">Jeotgalibacillus proteolyticus</name>
    <dbReference type="NCBI Taxonomy" id="2082395"/>
    <lineage>
        <taxon>Bacteria</taxon>
        <taxon>Bacillati</taxon>
        <taxon>Bacillota</taxon>
        <taxon>Bacilli</taxon>
        <taxon>Bacillales</taxon>
        <taxon>Caryophanaceae</taxon>
        <taxon>Jeotgalibacillus</taxon>
    </lineage>
</organism>
<dbReference type="FunFam" id="1.10.8.50:FF:000003">
    <property type="entry name" value="Formamidopyrimidine-DNA glycosylase"/>
    <property type="match status" value="1"/>
</dbReference>
<dbReference type="NCBIfam" id="TIGR00577">
    <property type="entry name" value="fpg"/>
    <property type="match status" value="1"/>
</dbReference>
<evidence type="ECO:0000256" key="16">
    <source>
        <dbReference type="ARBA" id="ARBA00023268"/>
    </source>
</evidence>
<dbReference type="GO" id="GO:0034039">
    <property type="term" value="F:8-oxo-7,8-dihydroguanine DNA N-glycosylase activity"/>
    <property type="evidence" value="ECO:0007669"/>
    <property type="project" value="TreeGrafter"/>
</dbReference>
<evidence type="ECO:0000256" key="2">
    <source>
        <dbReference type="ARBA" id="ARBA00001947"/>
    </source>
</evidence>
<evidence type="ECO:0000256" key="14">
    <source>
        <dbReference type="ARBA" id="ARBA00023204"/>
    </source>
</evidence>
<evidence type="ECO:0000256" key="10">
    <source>
        <dbReference type="ARBA" id="ARBA00022771"/>
    </source>
</evidence>
<comment type="caution">
    <text evidence="23">The sequence shown here is derived from an EMBL/GenBank/DDBJ whole genome shotgun (WGS) entry which is preliminary data.</text>
</comment>
<evidence type="ECO:0000256" key="4">
    <source>
        <dbReference type="ARBA" id="ARBA00011245"/>
    </source>
</evidence>
<dbReference type="SUPFAM" id="SSF57716">
    <property type="entry name" value="Glucocorticoid receptor-like (DNA-binding domain)"/>
    <property type="match status" value="1"/>
</dbReference>
<evidence type="ECO:0000256" key="6">
    <source>
        <dbReference type="ARBA" id="ARBA00012720"/>
    </source>
</evidence>
<keyword evidence="11" id="KW-0378">Hydrolase</keyword>
<keyword evidence="9" id="KW-0227">DNA damage</keyword>
<keyword evidence="13" id="KW-0238">DNA-binding</keyword>
<evidence type="ECO:0000256" key="7">
    <source>
        <dbReference type="ARBA" id="ARBA00016240"/>
    </source>
</evidence>
<keyword evidence="14" id="KW-0234">DNA repair</keyword>
<protein>
    <recommendedName>
        <fullName evidence="7">Formamidopyrimidine-DNA glycosylase</fullName>
        <ecNumber evidence="5">3.2.2.23</ecNumber>
        <ecNumber evidence="6">4.2.99.18</ecNumber>
    </recommendedName>
    <alternativeName>
        <fullName evidence="18">DNA-(apurinic or apyrimidinic site) lyase MutM</fullName>
    </alternativeName>
</protein>
<dbReference type="InterPro" id="IPR012319">
    <property type="entry name" value="FPG_cat"/>
</dbReference>
<evidence type="ECO:0000256" key="20">
    <source>
        <dbReference type="PROSITE-ProRule" id="PRU00391"/>
    </source>
</evidence>
<evidence type="ECO:0000256" key="17">
    <source>
        <dbReference type="ARBA" id="ARBA00023295"/>
    </source>
</evidence>